<dbReference type="Proteomes" id="UP000186216">
    <property type="component" value="Unassembled WGS sequence"/>
</dbReference>
<keyword evidence="5" id="KW-1185">Reference proteome</keyword>
<dbReference type="RefSeq" id="WP_076524602.1">
    <property type="nucleotide sequence ID" value="NZ_CP067140.1"/>
</dbReference>
<sequence>MKRLTQLSLSIALAAITAASFSHAQEMKPDDMMQGHGMMGDEGMSGMMGMMQMMDRMGPMMEACTEMMQAMNDKADAEKPTQQDG</sequence>
<dbReference type="Proteomes" id="UP001215549">
    <property type="component" value="Chromosome"/>
</dbReference>
<evidence type="ECO:0008006" key="6">
    <source>
        <dbReference type="Google" id="ProtNLM"/>
    </source>
</evidence>
<evidence type="ECO:0000313" key="4">
    <source>
        <dbReference type="Proteomes" id="UP000186216"/>
    </source>
</evidence>
<evidence type="ECO:0000313" key="5">
    <source>
        <dbReference type="Proteomes" id="UP001215549"/>
    </source>
</evidence>
<evidence type="ECO:0000313" key="2">
    <source>
        <dbReference type="EMBL" id="SIS75269.1"/>
    </source>
</evidence>
<dbReference type="EMBL" id="CP067140">
    <property type="protein sequence ID" value="WCR02403.1"/>
    <property type="molecule type" value="Genomic_DNA"/>
</dbReference>
<gene>
    <name evidence="3" type="ORF">JHX88_16225</name>
    <name evidence="2" type="ORF">SAMN05421772_10415</name>
</gene>
<dbReference type="EMBL" id="FTOU01000004">
    <property type="protein sequence ID" value="SIS75269.1"/>
    <property type="molecule type" value="Genomic_DNA"/>
</dbReference>
<dbReference type="AlphaFoldDB" id="A0AA45W3E9"/>
<reference evidence="2 4" key="1">
    <citation type="submission" date="2017-01" db="EMBL/GenBank/DDBJ databases">
        <authorList>
            <person name="Varghese N."/>
            <person name="Submissions S."/>
        </authorList>
    </citation>
    <scope>NUCLEOTIDE SEQUENCE [LARGE SCALE GENOMIC DNA]</scope>
    <source>
        <strain evidence="2 4">DSM 18447</strain>
    </source>
</reference>
<evidence type="ECO:0000313" key="3">
    <source>
        <dbReference type="EMBL" id="WCR02403.1"/>
    </source>
</evidence>
<protein>
    <recommendedName>
        <fullName evidence="6">Pentapeptide MXKDX repeat protein</fullName>
    </recommendedName>
</protein>
<proteinExistence type="predicted"/>
<reference evidence="3 5" key="2">
    <citation type="submission" date="2021-01" db="EMBL/GenBank/DDBJ databases">
        <title>Biogeographic distribution of Paracoccus.</title>
        <authorList>
            <person name="Hollensteiner J."/>
            <person name="Leineberger J."/>
            <person name="Brinkhoff T."/>
            <person name="Daniel R."/>
        </authorList>
    </citation>
    <scope>NUCLEOTIDE SEQUENCE [LARGE SCALE GENOMIC DNA]</scope>
    <source>
        <strain evidence="3 5">DSM 18447</strain>
    </source>
</reference>
<accession>A0AA45W3E9</accession>
<name>A0AA45W3E9_9RHOB</name>
<organism evidence="2 4">
    <name type="scientific">Paracoccus saliphilus</name>
    <dbReference type="NCBI Taxonomy" id="405559"/>
    <lineage>
        <taxon>Bacteria</taxon>
        <taxon>Pseudomonadati</taxon>
        <taxon>Pseudomonadota</taxon>
        <taxon>Alphaproteobacteria</taxon>
        <taxon>Rhodobacterales</taxon>
        <taxon>Paracoccaceae</taxon>
        <taxon>Paracoccus</taxon>
    </lineage>
</organism>
<feature type="signal peptide" evidence="1">
    <location>
        <begin position="1"/>
        <end position="24"/>
    </location>
</feature>
<keyword evidence="1" id="KW-0732">Signal</keyword>
<evidence type="ECO:0000256" key="1">
    <source>
        <dbReference type="SAM" id="SignalP"/>
    </source>
</evidence>
<feature type="chain" id="PRO_5041221045" description="Pentapeptide MXKDX repeat protein" evidence="1">
    <location>
        <begin position="25"/>
        <end position="85"/>
    </location>
</feature>